<evidence type="ECO:0000256" key="3">
    <source>
        <dbReference type="ARBA" id="ARBA00022741"/>
    </source>
</evidence>
<protein>
    <submittedName>
        <fullName evidence="6">Metal ABC transporter ATP-binding protein</fullName>
    </submittedName>
</protein>
<evidence type="ECO:0000313" key="7">
    <source>
        <dbReference type="Proteomes" id="UP001205920"/>
    </source>
</evidence>
<dbReference type="InterPro" id="IPR027417">
    <property type="entry name" value="P-loop_NTPase"/>
</dbReference>
<evidence type="ECO:0000256" key="4">
    <source>
        <dbReference type="ARBA" id="ARBA00022840"/>
    </source>
</evidence>
<dbReference type="Gene3D" id="3.40.50.300">
    <property type="entry name" value="P-loop containing nucleotide triphosphate hydrolases"/>
    <property type="match status" value="1"/>
</dbReference>
<keyword evidence="7" id="KW-1185">Reference proteome</keyword>
<dbReference type="AlphaFoldDB" id="A0AAW5HXZ7"/>
<comment type="similarity">
    <text evidence="1">Belongs to the ABC transporter superfamily.</text>
</comment>
<accession>A0AAW5HXZ7</accession>
<comment type="caution">
    <text evidence="6">The sequence shown here is derived from an EMBL/GenBank/DDBJ whole genome shotgun (WGS) entry which is preliminary data.</text>
</comment>
<proteinExistence type="inferred from homology"/>
<organism evidence="6 7">
    <name type="scientific">Corynebacterium lipophilum</name>
    <dbReference type="NCBI Taxonomy" id="2804918"/>
    <lineage>
        <taxon>Bacteria</taxon>
        <taxon>Bacillati</taxon>
        <taxon>Actinomycetota</taxon>
        <taxon>Actinomycetes</taxon>
        <taxon>Mycobacteriales</taxon>
        <taxon>Corynebacteriaceae</taxon>
        <taxon>Corynebacterium</taxon>
    </lineage>
</organism>
<dbReference type="PROSITE" id="PS50893">
    <property type="entry name" value="ABC_TRANSPORTER_2"/>
    <property type="match status" value="1"/>
</dbReference>
<feature type="domain" description="ABC transporter" evidence="5">
    <location>
        <begin position="2"/>
        <end position="214"/>
    </location>
</feature>
<dbReference type="SUPFAM" id="SSF52540">
    <property type="entry name" value="P-loop containing nucleoside triphosphate hydrolases"/>
    <property type="match status" value="1"/>
</dbReference>
<keyword evidence="4 6" id="KW-0067">ATP-binding</keyword>
<keyword evidence="3" id="KW-0547">Nucleotide-binding</keyword>
<dbReference type="EMBL" id="JAEUWV010000008">
    <property type="protein sequence ID" value="MCO6394701.1"/>
    <property type="molecule type" value="Genomic_DNA"/>
</dbReference>
<evidence type="ECO:0000256" key="1">
    <source>
        <dbReference type="ARBA" id="ARBA00005417"/>
    </source>
</evidence>
<dbReference type="InterPro" id="IPR050153">
    <property type="entry name" value="Metal_Ion_Import_ABC"/>
</dbReference>
<reference evidence="6 7" key="1">
    <citation type="submission" date="2021-01" db="EMBL/GenBank/DDBJ databases">
        <title>Identification and Characterization of Corynebacterium sp.</title>
        <authorList>
            <person name="Luo Q."/>
            <person name="Qu P."/>
            <person name="Chen Q."/>
        </authorList>
    </citation>
    <scope>NUCLEOTIDE SEQUENCE [LARGE SCALE GENOMIC DNA]</scope>
    <source>
        <strain evidence="6 7">MC-18</strain>
    </source>
</reference>
<dbReference type="SMART" id="SM00382">
    <property type="entry name" value="AAA"/>
    <property type="match status" value="1"/>
</dbReference>
<evidence type="ECO:0000313" key="6">
    <source>
        <dbReference type="EMBL" id="MCO6394701.1"/>
    </source>
</evidence>
<dbReference type="PANTHER" id="PTHR42734:SF17">
    <property type="entry name" value="METAL TRANSPORT SYSTEM ATP-BINDING PROTEIN TM_0124-RELATED"/>
    <property type="match status" value="1"/>
</dbReference>
<dbReference type="InterPro" id="IPR003593">
    <property type="entry name" value="AAA+_ATPase"/>
</dbReference>
<dbReference type="GO" id="GO:0005524">
    <property type="term" value="F:ATP binding"/>
    <property type="evidence" value="ECO:0007669"/>
    <property type="project" value="UniProtKB-KW"/>
</dbReference>
<dbReference type="Pfam" id="PF00005">
    <property type="entry name" value="ABC_tran"/>
    <property type="match status" value="1"/>
</dbReference>
<dbReference type="PANTHER" id="PTHR42734">
    <property type="entry name" value="METAL TRANSPORT SYSTEM ATP-BINDING PROTEIN TM_0124-RELATED"/>
    <property type="match status" value="1"/>
</dbReference>
<sequence length="226" mass="24244">MLHLTNASCDPLWHDINLDVAAGEFVAVLGPNGSGKSTLLGTILGTRKLSSGTISAPKNIGFIPQQRMFPPELPVRVRDLVSLSLEHRPLRRPRKGDVDTLLDSVGALHLADARVGTLSGGQQQLVRQAQAFAKQPDLILADEPLLSLDVARQRDFVSRLHAAKVAVVMVTHSIDPVIDIVDKVLYLGPNGHVVGSADEVLRSEVLSELYGAPVEVVRVGGKTVIL</sequence>
<evidence type="ECO:0000259" key="5">
    <source>
        <dbReference type="PROSITE" id="PS50893"/>
    </source>
</evidence>
<dbReference type="GO" id="GO:0016887">
    <property type="term" value="F:ATP hydrolysis activity"/>
    <property type="evidence" value="ECO:0007669"/>
    <property type="project" value="InterPro"/>
</dbReference>
<dbReference type="RefSeq" id="WP_252931452.1">
    <property type="nucleotide sequence ID" value="NZ_JAEUWV010000008.1"/>
</dbReference>
<gene>
    <name evidence="6" type="ORF">JMN37_06885</name>
</gene>
<name>A0AAW5HXZ7_9CORY</name>
<dbReference type="Proteomes" id="UP001205920">
    <property type="component" value="Unassembled WGS sequence"/>
</dbReference>
<evidence type="ECO:0000256" key="2">
    <source>
        <dbReference type="ARBA" id="ARBA00022448"/>
    </source>
</evidence>
<dbReference type="InterPro" id="IPR003439">
    <property type="entry name" value="ABC_transporter-like_ATP-bd"/>
</dbReference>
<keyword evidence="2" id="KW-0813">Transport</keyword>